<dbReference type="Proteomes" id="UP000285794">
    <property type="component" value="Unassembled WGS sequence"/>
</dbReference>
<keyword evidence="8" id="KW-1185">Reference proteome</keyword>
<comment type="function">
    <text evidence="1">Required for the transposition of the insertion element.</text>
</comment>
<reference evidence="7 8" key="1">
    <citation type="submission" date="2018-07" db="EMBL/GenBank/DDBJ databases">
        <title>Draft genome sequence of Ancylomarina sp. M1P.</title>
        <authorList>
            <person name="Yadav S."/>
            <person name="Villanueva L."/>
            <person name="Damste J.S.S."/>
        </authorList>
    </citation>
    <scope>NUCLEOTIDE SEQUENCE [LARGE SCALE GENOMIC DNA]</scope>
    <source>
        <strain evidence="7 8">M1P</strain>
    </source>
</reference>
<keyword evidence="4" id="KW-0238">DNA-binding</keyword>
<dbReference type="EMBL" id="QQWG01000003">
    <property type="protein sequence ID" value="RRG23565.1"/>
    <property type="molecule type" value="Genomic_DNA"/>
</dbReference>
<dbReference type="InterPro" id="IPR053392">
    <property type="entry name" value="Transposase_IS30-like"/>
</dbReference>
<dbReference type="Pfam" id="PF13936">
    <property type="entry name" value="HTH_38"/>
    <property type="match status" value="1"/>
</dbReference>
<evidence type="ECO:0000313" key="7">
    <source>
        <dbReference type="EMBL" id="RRG23565.1"/>
    </source>
</evidence>
<dbReference type="InterPro" id="IPR001584">
    <property type="entry name" value="Integrase_cat-core"/>
</dbReference>
<keyword evidence="5" id="KW-0233">DNA recombination</keyword>
<gene>
    <name evidence="7" type="ORF">DWB61_04000</name>
</gene>
<dbReference type="PROSITE" id="PS01043">
    <property type="entry name" value="TRANSPOSASE_IS30"/>
    <property type="match status" value="1"/>
</dbReference>
<accession>A0A425Y545</accession>
<dbReference type="PROSITE" id="PS50994">
    <property type="entry name" value="INTEGRASE"/>
    <property type="match status" value="1"/>
</dbReference>
<dbReference type="RefSeq" id="WP_125029603.1">
    <property type="nucleotide sequence ID" value="NZ_JAPXVP010000003.1"/>
</dbReference>
<dbReference type="InterPro" id="IPR012337">
    <property type="entry name" value="RNaseH-like_sf"/>
</dbReference>
<evidence type="ECO:0000313" key="8">
    <source>
        <dbReference type="Proteomes" id="UP000285794"/>
    </source>
</evidence>
<dbReference type="Gene3D" id="3.30.420.10">
    <property type="entry name" value="Ribonuclease H-like superfamily/Ribonuclease H"/>
    <property type="match status" value="1"/>
</dbReference>
<dbReference type="GO" id="GO:0015074">
    <property type="term" value="P:DNA integration"/>
    <property type="evidence" value="ECO:0007669"/>
    <property type="project" value="InterPro"/>
</dbReference>
<evidence type="ECO:0000256" key="1">
    <source>
        <dbReference type="ARBA" id="ARBA00002190"/>
    </source>
</evidence>
<dbReference type="PANTHER" id="PTHR10948:SF23">
    <property type="entry name" value="TRANSPOSASE INSI FOR INSERTION SEQUENCE ELEMENT IS30A-RELATED"/>
    <property type="match status" value="1"/>
</dbReference>
<comment type="caution">
    <text evidence="7">The sequence shown here is derived from an EMBL/GenBank/DDBJ whole genome shotgun (WGS) entry which is preliminary data.</text>
</comment>
<dbReference type="GO" id="GO:0004803">
    <property type="term" value="F:transposase activity"/>
    <property type="evidence" value="ECO:0007669"/>
    <property type="project" value="InterPro"/>
</dbReference>
<dbReference type="SUPFAM" id="SSF53098">
    <property type="entry name" value="Ribonuclease H-like"/>
    <property type="match status" value="1"/>
</dbReference>
<organism evidence="7 8">
    <name type="scientific">Ancylomarina euxinus</name>
    <dbReference type="NCBI Taxonomy" id="2283627"/>
    <lineage>
        <taxon>Bacteria</taxon>
        <taxon>Pseudomonadati</taxon>
        <taxon>Bacteroidota</taxon>
        <taxon>Bacteroidia</taxon>
        <taxon>Marinilabiliales</taxon>
        <taxon>Marinifilaceae</taxon>
        <taxon>Ancylomarina</taxon>
    </lineage>
</organism>
<feature type="domain" description="Integrase catalytic" evidence="6">
    <location>
        <begin position="155"/>
        <end position="316"/>
    </location>
</feature>
<evidence type="ECO:0000259" key="6">
    <source>
        <dbReference type="PROSITE" id="PS50994"/>
    </source>
</evidence>
<evidence type="ECO:0000256" key="4">
    <source>
        <dbReference type="ARBA" id="ARBA00023125"/>
    </source>
</evidence>
<dbReference type="InterPro" id="IPR036397">
    <property type="entry name" value="RNaseH_sf"/>
</dbReference>
<proteinExistence type="inferred from homology"/>
<evidence type="ECO:0000256" key="5">
    <source>
        <dbReference type="ARBA" id="ARBA00023172"/>
    </source>
</evidence>
<keyword evidence="3" id="KW-0815">Transposition</keyword>
<dbReference type="InterPro" id="IPR001598">
    <property type="entry name" value="Transposase_IS30_CS"/>
</dbReference>
<comment type="similarity">
    <text evidence="2">Belongs to the transposase IS30 family.</text>
</comment>
<dbReference type="OrthoDB" id="9803231at2"/>
<dbReference type="GO" id="GO:0005829">
    <property type="term" value="C:cytosol"/>
    <property type="evidence" value="ECO:0007669"/>
    <property type="project" value="TreeGrafter"/>
</dbReference>
<dbReference type="Pfam" id="PF00665">
    <property type="entry name" value="rve"/>
    <property type="match status" value="1"/>
</dbReference>
<evidence type="ECO:0000256" key="2">
    <source>
        <dbReference type="ARBA" id="ARBA00006363"/>
    </source>
</evidence>
<name>A0A425Y545_9BACT</name>
<evidence type="ECO:0000256" key="3">
    <source>
        <dbReference type="ARBA" id="ARBA00022578"/>
    </source>
</evidence>
<protein>
    <submittedName>
        <fullName evidence="7">IS30 family transposase</fullName>
    </submittedName>
</protein>
<dbReference type="AlphaFoldDB" id="A0A425Y545"/>
<dbReference type="NCBIfam" id="NF033563">
    <property type="entry name" value="transpos_IS30"/>
    <property type="match status" value="1"/>
</dbReference>
<dbReference type="GO" id="GO:0006313">
    <property type="term" value="P:DNA transposition"/>
    <property type="evidence" value="ECO:0007669"/>
    <property type="project" value="InterPro"/>
</dbReference>
<dbReference type="InterPro" id="IPR025246">
    <property type="entry name" value="IS30-like_HTH"/>
</dbReference>
<dbReference type="InterPro" id="IPR051917">
    <property type="entry name" value="Transposase-Integrase"/>
</dbReference>
<dbReference type="GO" id="GO:0003677">
    <property type="term" value="F:DNA binding"/>
    <property type="evidence" value="ECO:0007669"/>
    <property type="project" value="UniProtKB-KW"/>
</dbReference>
<dbReference type="PANTHER" id="PTHR10948">
    <property type="entry name" value="TRANSPOSASE"/>
    <property type="match status" value="1"/>
</dbReference>
<sequence>MERLTENQRYTISVMLKRGHSKIEIASYLGRDKSVIYRELKRNCDKRSGEYRADLAQRKYEKRLKDKVKRVKFTEELKSKVDELLKEDYSPEQVHGRLKAEGKFCVSHETIYQYVWIDKKQGGTLYLHLRCGNKRYRKRSGSKDKRGILRNRIGIEERPKIVDQKSRFGDLEIDTVIGKNHKKALLTINDRVTGLVWIRLLEGKHAKPLTAEAIQALWDNRGKIHTITADNGKEFADHQTIAEQLDVDVYFARPYHSWERGANENTNGLIRQYFPKGSSFEEITPEKVKWVQDKLNNRPRKRLNYLTPNEMYNIIVNNEAVALAA</sequence>